<keyword evidence="2" id="KW-1185">Reference proteome</keyword>
<reference evidence="1 2" key="1">
    <citation type="journal article" date="2022" name="Genome Biol. Evol.">
        <title>The Spruce Budworm Genome: Reconstructing the Evolutionary History of Antifreeze Proteins.</title>
        <authorList>
            <person name="Beliveau C."/>
            <person name="Gagne P."/>
            <person name="Picq S."/>
            <person name="Vernygora O."/>
            <person name="Keeling C.I."/>
            <person name="Pinkney K."/>
            <person name="Doucet D."/>
            <person name="Wen F."/>
            <person name="Johnston J.S."/>
            <person name="Maaroufi H."/>
            <person name="Boyle B."/>
            <person name="Laroche J."/>
            <person name="Dewar K."/>
            <person name="Juretic N."/>
            <person name="Blackburn G."/>
            <person name="Nisole A."/>
            <person name="Brunet B."/>
            <person name="Brandao M."/>
            <person name="Lumley L."/>
            <person name="Duan J."/>
            <person name="Quan G."/>
            <person name="Lucarotti C.J."/>
            <person name="Roe A.D."/>
            <person name="Sperling F.A.H."/>
            <person name="Levesque R.C."/>
            <person name="Cusson M."/>
        </authorList>
    </citation>
    <scope>NUCLEOTIDE SEQUENCE [LARGE SCALE GENOMIC DNA]</scope>
    <source>
        <strain evidence="1">Glfc:IPQL:Cfum</strain>
    </source>
</reference>
<sequence>MKDEQFSEYLSLARERDARYTLYFENLALQLRLRELSGGAPPAADGYADPAVLRLALDRCREQLSSTQRDLAKMTDEYSETVPRREFDCLENKANELGKEVEQLQAELAAVRDKCQRALGKLGREGKGVDPWEQVLRPEQGGSAAGLAGPSETSASGRSVSWGGRGRE</sequence>
<protein>
    <submittedName>
        <fullName evidence="1">Uncharacterized protein</fullName>
    </submittedName>
</protein>
<gene>
    <name evidence="1" type="ORF">MSG28_008391</name>
</gene>
<evidence type="ECO:0000313" key="2">
    <source>
        <dbReference type="Proteomes" id="UP001064048"/>
    </source>
</evidence>
<dbReference type="Proteomes" id="UP001064048">
    <property type="component" value="Chromosome 14"/>
</dbReference>
<proteinExistence type="predicted"/>
<organism evidence="1 2">
    <name type="scientific">Choristoneura fumiferana</name>
    <name type="common">Spruce budworm moth</name>
    <name type="synonym">Archips fumiferana</name>
    <dbReference type="NCBI Taxonomy" id="7141"/>
    <lineage>
        <taxon>Eukaryota</taxon>
        <taxon>Metazoa</taxon>
        <taxon>Ecdysozoa</taxon>
        <taxon>Arthropoda</taxon>
        <taxon>Hexapoda</taxon>
        <taxon>Insecta</taxon>
        <taxon>Pterygota</taxon>
        <taxon>Neoptera</taxon>
        <taxon>Endopterygota</taxon>
        <taxon>Lepidoptera</taxon>
        <taxon>Glossata</taxon>
        <taxon>Ditrysia</taxon>
        <taxon>Tortricoidea</taxon>
        <taxon>Tortricidae</taxon>
        <taxon>Tortricinae</taxon>
        <taxon>Choristoneura</taxon>
    </lineage>
</organism>
<comment type="caution">
    <text evidence="1">The sequence shown here is derived from an EMBL/GenBank/DDBJ whole genome shotgun (WGS) entry which is preliminary data.</text>
</comment>
<name>A0ACC0J4B4_CHOFU</name>
<accession>A0ACC0J4B4</accession>
<evidence type="ECO:0000313" key="1">
    <source>
        <dbReference type="EMBL" id="KAI8419704.1"/>
    </source>
</evidence>
<dbReference type="EMBL" id="CM046114">
    <property type="protein sequence ID" value="KAI8419704.1"/>
    <property type="molecule type" value="Genomic_DNA"/>
</dbReference>